<dbReference type="EMBL" id="CTRI01000029">
    <property type="protein sequence ID" value="CQR37158.1"/>
    <property type="molecule type" value="Genomic_DNA"/>
</dbReference>
<reference evidence="1 2" key="1">
    <citation type="submission" date="2015-03" db="EMBL/GenBank/DDBJ databases">
        <authorList>
            <person name="Regsiter A."/>
            <person name="william w."/>
        </authorList>
    </citation>
    <scope>NUCLEOTIDE SEQUENCE [LARGE SCALE GENOMIC DNA]</scope>
    <source>
        <strain evidence="1 2">CB1</strain>
    </source>
</reference>
<sequence length="64" mass="6948">MVEQRIENPRVDGSIPPLATNTINNLAPPKPRGFVFCAKFCATGLGNRLRGPADDCALKRLRAV</sequence>
<gene>
    <name evidence="1" type="ORF">THICB1_70096</name>
</gene>
<evidence type="ECO:0000313" key="1">
    <source>
        <dbReference type="EMBL" id="CQR37158.1"/>
    </source>
</evidence>
<name>A0ABP1Z5V2_THIA3</name>
<keyword evidence="2" id="KW-1185">Reference proteome</keyword>
<organism evidence="1 2">
    <name type="scientific">Thiomonas arsenitoxydans (strain DSM 22701 / CIP 110005 / 3As)</name>
    <dbReference type="NCBI Taxonomy" id="426114"/>
    <lineage>
        <taxon>Bacteria</taxon>
        <taxon>Pseudomonadati</taxon>
        <taxon>Pseudomonadota</taxon>
        <taxon>Betaproteobacteria</taxon>
        <taxon>Burkholderiales</taxon>
        <taxon>Thiomonas</taxon>
    </lineage>
</organism>
<accession>A0ABP1Z5V2</accession>
<dbReference type="Proteomes" id="UP000078599">
    <property type="component" value="Unassembled WGS sequence"/>
</dbReference>
<protein>
    <submittedName>
        <fullName evidence="1">Uncharacterized protein</fullName>
    </submittedName>
</protein>
<comment type="caution">
    <text evidence="1">The sequence shown here is derived from an EMBL/GenBank/DDBJ whole genome shotgun (WGS) entry which is preliminary data.</text>
</comment>
<proteinExistence type="predicted"/>
<evidence type="ECO:0000313" key="2">
    <source>
        <dbReference type="Proteomes" id="UP000078599"/>
    </source>
</evidence>